<sequence length="722" mass="79064">MIAFDALTRRPRPKPVLRAEELRERCVDGQDLTATDRRIVGRLDLSGVHIRHALRFVNCDFEDRIDLSDARAGELIEWHGGRIAGIVADRFQSRASVTVSDVDVRGTISLRWAHLQGDLRLTNSSLQVPEGVALQASDLRLEGSLFLDGDGRSGRPDAGVRARGEVRLASAYVGGSIDCRRGTFVNPSACTINGYEMTVEADLLCCDGFRANGEVYLERATVNRFRADGGTFRSGANGYALRCDALRARSGVFLDRGFAAFGKVRLVGADITGQLSCTHGRFSNPGDEALEAWRLHAEEVYLDHAFRAEGAVRLDGAHLTRQLNCTNGMFFNEKGYALDADGMQCDGSVFLDRGFNAKGEVRLVGARINTELNCTAGRFDNPGGRALNADGLDTPGSVFLNSESEHEFHALGEVRLARATVGRQLMLSGATLVNGQTRTLDLTGLVGHGDVLLDHGFHSSGPVQIRGARIDRDLTFSGARLDGGVDAQGVRIGGTLTWEVSERSRGEVNLSFATVETLQDTLINWPEKQLALAGFSCRAPAETGLDVEQWITWLGRTKAHYSDAYHQLGQAYQRNGNEAAAKQIAIARQRDLRKPGRGDLGRPARVWNWLLDVTTRFGYELHRPLILLLVMAVIGSFVFLFAARAGLMVAEDPQRPWFQPFVYSVQLLVPGVDLRLTSRWLPDTDLAWGKAVMVYIWLAVVIGWLASGALIAGIGRFFRQGS</sequence>
<dbReference type="AlphaFoldDB" id="A0A1I5ICW3"/>
<feature type="transmembrane region" description="Helical" evidence="1">
    <location>
        <begin position="657"/>
        <end position="674"/>
    </location>
</feature>
<protein>
    <recommendedName>
        <fullName evidence="4">Membrane-associated oxidoreductase</fullName>
    </recommendedName>
</protein>
<accession>A0A1I5ICW3</accession>
<organism evidence="2 3">
    <name type="scientific">Geodermatophilus obscurus</name>
    <dbReference type="NCBI Taxonomy" id="1861"/>
    <lineage>
        <taxon>Bacteria</taxon>
        <taxon>Bacillati</taxon>
        <taxon>Actinomycetota</taxon>
        <taxon>Actinomycetes</taxon>
        <taxon>Geodermatophilales</taxon>
        <taxon>Geodermatophilaceae</taxon>
        <taxon>Geodermatophilus</taxon>
    </lineage>
</organism>
<keyword evidence="1" id="KW-0812">Transmembrane</keyword>
<feature type="transmembrane region" description="Helical" evidence="1">
    <location>
        <begin position="694"/>
        <end position="718"/>
    </location>
</feature>
<evidence type="ECO:0000313" key="2">
    <source>
        <dbReference type="EMBL" id="SFO58100.1"/>
    </source>
</evidence>
<evidence type="ECO:0008006" key="4">
    <source>
        <dbReference type="Google" id="ProtNLM"/>
    </source>
</evidence>
<evidence type="ECO:0000256" key="1">
    <source>
        <dbReference type="SAM" id="Phobius"/>
    </source>
</evidence>
<dbReference type="Proteomes" id="UP000183642">
    <property type="component" value="Unassembled WGS sequence"/>
</dbReference>
<keyword evidence="1" id="KW-1133">Transmembrane helix</keyword>
<reference evidence="3" key="1">
    <citation type="submission" date="2016-10" db="EMBL/GenBank/DDBJ databases">
        <authorList>
            <person name="Varghese N."/>
            <person name="Submissions S."/>
        </authorList>
    </citation>
    <scope>NUCLEOTIDE SEQUENCE [LARGE SCALE GENOMIC DNA]</scope>
    <source>
        <strain evidence="3">DSM 43161</strain>
    </source>
</reference>
<gene>
    <name evidence="2" type="ORF">SAMN05660359_04485</name>
</gene>
<proteinExistence type="predicted"/>
<feature type="transmembrane region" description="Helical" evidence="1">
    <location>
        <begin position="625"/>
        <end position="645"/>
    </location>
</feature>
<evidence type="ECO:0000313" key="3">
    <source>
        <dbReference type="Proteomes" id="UP000183642"/>
    </source>
</evidence>
<dbReference type="EMBL" id="FOWE01000013">
    <property type="protein sequence ID" value="SFO58100.1"/>
    <property type="molecule type" value="Genomic_DNA"/>
</dbReference>
<name>A0A1I5ICW3_9ACTN</name>
<keyword evidence="3" id="KW-1185">Reference proteome</keyword>
<dbReference type="RefSeq" id="WP_075015733.1">
    <property type="nucleotide sequence ID" value="NZ_FOWE01000013.1"/>
</dbReference>
<dbReference type="OrthoDB" id="5194370at2"/>
<keyword evidence="1" id="KW-0472">Membrane</keyword>